<comment type="similarity">
    <text evidence="2 7">Belongs to the FPP/GGPP synthase family.</text>
</comment>
<dbReference type="PROSITE" id="PS00723">
    <property type="entry name" value="POLYPRENYL_SYNTHASE_1"/>
    <property type="match status" value="1"/>
</dbReference>
<dbReference type="GO" id="GO:0006744">
    <property type="term" value="P:ubiquinone biosynthetic process"/>
    <property type="evidence" value="ECO:0000318"/>
    <property type="project" value="GO_Central"/>
</dbReference>
<reference evidence="9" key="1">
    <citation type="journal article" date="2002" name="Science">
        <title>The draft genome of Ciona intestinalis: insights into chordate and vertebrate origins.</title>
        <authorList>
            <person name="Dehal P."/>
            <person name="Satou Y."/>
            <person name="Campbell R.K."/>
            <person name="Chapman J."/>
            <person name="Degnan B."/>
            <person name="De Tomaso A."/>
            <person name="Davidson B."/>
            <person name="Di Gregorio A."/>
            <person name="Gelpke M."/>
            <person name="Goodstein D.M."/>
            <person name="Harafuji N."/>
            <person name="Hastings K.E."/>
            <person name="Ho I."/>
            <person name="Hotta K."/>
            <person name="Huang W."/>
            <person name="Kawashima T."/>
            <person name="Lemaire P."/>
            <person name="Martinez D."/>
            <person name="Meinertzhagen I.A."/>
            <person name="Necula S."/>
            <person name="Nonaka M."/>
            <person name="Putnam N."/>
            <person name="Rash S."/>
            <person name="Saiga H."/>
            <person name="Satake M."/>
            <person name="Terry A."/>
            <person name="Yamada L."/>
            <person name="Wang H.G."/>
            <person name="Awazu S."/>
            <person name="Azumi K."/>
            <person name="Boore J."/>
            <person name="Branno M."/>
            <person name="Chin-Bow S."/>
            <person name="DeSantis R."/>
            <person name="Doyle S."/>
            <person name="Francino P."/>
            <person name="Keys D.N."/>
            <person name="Haga S."/>
            <person name="Hayashi H."/>
            <person name="Hino K."/>
            <person name="Imai K.S."/>
            <person name="Inaba K."/>
            <person name="Kano S."/>
            <person name="Kobayashi K."/>
            <person name="Kobayashi M."/>
            <person name="Lee B.I."/>
            <person name="Makabe K.W."/>
            <person name="Manohar C."/>
            <person name="Matassi G."/>
            <person name="Medina M."/>
            <person name="Mochizuki Y."/>
            <person name="Mount S."/>
            <person name="Morishita T."/>
            <person name="Miura S."/>
            <person name="Nakayama A."/>
            <person name="Nishizaka S."/>
            <person name="Nomoto H."/>
            <person name="Ohta F."/>
            <person name="Oishi K."/>
            <person name="Rigoutsos I."/>
            <person name="Sano M."/>
            <person name="Sasaki A."/>
            <person name="Sasakura Y."/>
            <person name="Shoguchi E."/>
            <person name="Shin-i T."/>
            <person name="Spagnuolo A."/>
            <person name="Stainier D."/>
            <person name="Suzuki M.M."/>
            <person name="Tassy O."/>
            <person name="Takatori N."/>
            <person name="Tokuoka M."/>
            <person name="Yagi K."/>
            <person name="Yoshizaki F."/>
            <person name="Wada S."/>
            <person name="Zhang C."/>
            <person name="Hyatt P.D."/>
            <person name="Larimer F."/>
            <person name="Detter C."/>
            <person name="Doggett N."/>
            <person name="Glavina T."/>
            <person name="Hawkins T."/>
            <person name="Richardson P."/>
            <person name="Lucas S."/>
            <person name="Kohara Y."/>
            <person name="Levine M."/>
            <person name="Satoh N."/>
            <person name="Rokhsar D.S."/>
        </authorList>
    </citation>
    <scope>NUCLEOTIDE SEQUENCE [LARGE SCALE GENOMIC DNA]</scope>
</reference>
<dbReference type="AlphaFoldDB" id="F6ZVR2"/>
<proteinExistence type="inferred from homology"/>
<evidence type="ECO:0000256" key="4">
    <source>
        <dbReference type="ARBA" id="ARBA00022723"/>
    </source>
</evidence>
<dbReference type="InterPro" id="IPR033749">
    <property type="entry name" value="Polyprenyl_synt_CS"/>
</dbReference>
<keyword evidence="3 7" id="KW-0808">Transferase</keyword>
<sequence>MQRIRELHCTNYLYAKDASLPHGFDSYGFDDMSHLHSDIKKILHTNVKPLQTMCSYYFDGNGKHFRPKVVSLVSKLCNEHGGIERKVSENQRKISLIAEMIHVGSLIHDDVVDFSNVRRGKRSVNALCGDHNAVMVGNYVVANASKLLSSIGNPEITIIISQIIDDIVRGSFLQCVYKQDNKDQFKHYLKKTYKKTASLIANCCKAVACLSSNNNEVIEAAYQYGSNIGMAFQLVDDLLDFVASSKTLGKPSVADLKLGLATAPVLFACDKHPDLHSLILRRFNETGDVEWALEAVYNSSALEETRLLAEQYCKDARLALSMFHESTNKTALLQLTDVVLNRSK</sequence>
<evidence type="ECO:0000256" key="2">
    <source>
        <dbReference type="ARBA" id="ARBA00006706"/>
    </source>
</evidence>
<evidence type="ECO:0000256" key="1">
    <source>
        <dbReference type="ARBA" id="ARBA00001946"/>
    </source>
</evidence>
<dbReference type="PROSITE" id="PS00444">
    <property type="entry name" value="POLYPRENYL_SYNTHASE_2"/>
    <property type="match status" value="1"/>
</dbReference>
<dbReference type="PANTHER" id="PTHR12001">
    <property type="entry name" value="GERANYLGERANYL PYROPHOSPHATE SYNTHASE"/>
    <property type="match status" value="1"/>
</dbReference>
<dbReference type="Gene3D" id="1.10.600.10">
    <property type="entry name" value="Farnesyl Diphosphate Synthase"/>
    <property type="match status" value="1"/>
</dbReference>
<dbReference type="GO" id="GO:0005739">
    <property type="term" value="C:mitochondrion"/>
    <property type="evidence" value="ECO:0000318"/>
    <property type="project" value="GO_Central"/>
</dbReference>
<dbReference type="InterPro" id="IPR008949">
    <property type="entry name" value="Isoprenoid_synthase_dom_sf"/>
</dbReference>
<dbReference type="Ensembl" id="ENSCINT00000002476.3">
    <property type="protein sequence ID" value="ENSCINP00000002476.3"/>
    <property type="gene ID" value="ENSCING00000001276.3"/>
</dbReference>
<organism evidence="8 9">
    <name type="scientific">Ciona intestinalis</name>
    <name type="common">Transparent sea squirt</name>
    <name type="synonym">Ascidia intestinalis</name>
    <dbReference type="NCBI Taxonomy" id="7719"/>
    <lineage>
        <taxon>Eukaryota</taxon>
        <taxon>Metazoa</taxon>
        <taxon>Chordata</taxon>
        <taxon>Tunicata</taxon>
        <taxon>Ascidiacea</taxon>
        <taxon>Phlebobranchia</taxon>
        <taxon>Cionidae</taxon>
        <taxon>Ciona</taxon>
    </lineage>
</organism>
<keyword evidence="6" id="KW-0414">Isoprene biosynthesis</keyword>
<keyword evidence="4" id="KW-0479">Metal-binding</keyword>
<dbReference type="FunCoup" id="F6ZVR2">
    <property type="interactions" value="32"/>
</dbReference>
<keyword evidence="5" id="KW-0460">Magnesium</keyword>
<dbReference type="InParanoid" id="F6ZVR2"/>
<accession>F6ZVR2</accession>
<dbReference type="GO" id="GO:0032476">
    <property type="term" value="C:polyprenyl diphosphate synthase complex"/>
    <property type="evidence" value="ECO:0000318"/>
    <property type="project" value="GO_Central"/>
</dbReference>
<dbReference type="GO" id="GO:0046872">
    <property type="term" value="F:metal ion binding"/>
    <property type="evidence" value="ECO:0007669"/>
    <property type="project" value="UniProtKB-KW"/>
</dbReference>
<dbReference type="Pfam" id="PF00348">
    <property type="entry name" value="polyprenyl_synt"/>
    <property type="match status" value="1"/>
</dbReference>
<gene>
    <name evidence="8" type="primary">LOC100175803</name>
</gene>
<evidence type="ECO:0000256" key="5">
    <source>
        <dbReference type="ARBA" id="ARBA00022842"/>
    </source>
</evidence>
<evidence type="ECO:0000256" key="3">
    <source>
        <dbReference type="ARBA" id="ARBA00022679"/>
    </source>
</evidence>
<dbReference type="STRING" id="7719.ENSCINP00000002476"/>
<comment type="cofactor">
    <cofactor evidence="1">
        <name>Mg(2+)</name>
        <dbReference type="ChEBI" id="CHEBI:18420"/>
    </cofactor>
</comment>
<keyword evidence="9" id="KW-1185">Reference proteome</keyword>
<dbReference type="InterPro" id="IPR000092">
    <property type="entry name" value="Polyprenyl_synt"/>
</dbReference>
<reference evidence="8" key="3">
    <citation type="submission" date="2025-09" db="UniProtKB">
        <authorList>
            <consortium name="Ensembl"/>
        </authorList>
    </citation>
    <scope>IDENTIFICATION</scope>
</reference>
<reference evidence="8" key="2">
    <citation type="submission" date="2025-08" db="UniProtKB">
        <authorList>
            <consortium name="Ensembl"/>
        </authorList>
    </citation>
    <scope>IDENTIFICATION</scope>
</reference>
<dbReference type="GO" id="GO:0008299">
    <property type="term" value="P:isoprenoid biosynthetic process"/>
    <property type="evidence" value="ECO:0000318"/>
    <property type="project" value="GO_Central"/>
</dbReference>
<dbReference type="SFLD" id="SFLDS00005">
    <property type="entry name" value="Isoprenoid_Synthase_Type_I"/>
    <property type="match status" value="1"/>
</dbReference>
<dbReference type="GO" id="GO:0004659">
    <property type="term" value="F:prenyltransferase activity"/>
    <property type="evidence" value="ECO:0000318"/>
    <property type="project" value="GO_Central"/>
</dbReference>
<evidence type="ECO:0000313" key="9">
    <source>
        <dbReference type="Proteomes" id="UP000008144"/>
    </source>
</evidence>
<dbReference type="CDD" id="cd00685">
    <property type="entry name" value="Trans_IPPS_HT"/>
    <property type="match status" value="1"/>
</dbReference>
<evidence type="ECO:0000256" key="6">
    <source>
        <dbReference type="ARBA" id="ARBA00023229"/>
    </source>
</evidence>
<name>F6ZVR2_CIOIN</name>
<evidence type="ECO:0000313" key="8">
    <source>
        <dbReference type="Ensembl" id="ENSCINP00000002476.3"/>
    </source>
</evidence>
<dbReference type="OMA" id="GKQMRPM"/>
<dbReference type="SUPFAM" id="SSF48576">
    <property type="entry name" value="Terpenoid synthases"/>
    <property type="match status" value="1"/>
</dbReference>
<dbReference type="PANTHER" id="PTHR12001:SF69">
    <property type="entry name" value="ALL TRANS-POLYPRENYL-DIPHOSPHATE SYNTHASE PDSS1"/>
    <property type="match status" value="1"/>
</dbReference>
<dbReference type="GeneTree" id="ENSGT00940000153498"/>
<protein>
    <submittedName>
        <fullName evidence="8">Decaprenyl-diphosphate synthase subunit 1-like</fullName>
    </submittedName>
</protein>
<evidence type="ECO:0000256" key="7">
    <source>
        <dbReference type="RuleBase" id="RU004466"/>
    </source>
</evidence>
<dbReference type="HOGENOM" id="CLU_014015_1_2_1"/>
<dbReference type="Proteomes" id="UP000008144">
    <property type="component" value="Unassembled WGS sequence"/>
</dbReference>